<protein>
    <submittedName>
        <fullName evidence="1">Glycosyltransferase family 4 protein</fullName>
    </submittedName>
</protein>
<name>A0A4S5E3E5_9MICC</name>
<reference evidence="1 2" key="1">
    <citation type="submission" date="2019-04" db="EMBL/GenBank/DDBJ databases">
        <authorList>
            <person name="Liu Q."/>
            <person name="Xin Y.-H."/>
        </authorList>
    </citation>
    <scope>NUCLEOTIDE SEQUENCE [LARGE SCALE GENOMIC DNA]</scope>
    <source>
        <strain evidence="1 2">AM23</strain>
    </source>
</reference>
<dbReference type="AlphaFoldDB" id="A0A4S5E3E5"/>
<organism evidence="1 2">
    <name type="scientific">Arthrobacter echini</name>
    <dbReference type="NCBI Taxonomy" id="1529066"/>
    <lineage>
        <taxon>Bacteria</taxon>
        <taxon>Bacillati</taxon>
        <taxon>Actinomycetota</taxon>
        <taxon>Actinomycetes</taxon>
        <taxon>Micrococcales</taxon>
        <taxon>Micrococcaceae</taxon>
        <taxon>Arthrobacter</taxon>
    </lineage>
</organism>
<proteinExistence type="predicted"/>
<evidence type="ECO:0000313" key="2">
    <source>
        <dbReference type="Proteomes" id="UP000305233"/>
    </source>
</evidence>
<dbReference type="OrthoDB" id="9813214at2"/>
<dbReference type="EMBL" id="SSWH01000008">
    <property type="protein sequence ID" value="THJ65955.1"/>
    <property type="molecule type" value="Genomic_DNA"/>
</dbReference>
<gene>
    <name evidence="1" type="ORF">E8P82_09915</name>
</gene>
<comment type="caution">
    <text evidence="1">The sequence shown here is derived from an EMBL/GenBank/DDBJ whole genome shotgun (WGS) entry which is preliminary data.</text>
</comment>
<keyword evidence="2" id="KW-1185">Reference proteome</keyword>
<sequence length="395" mass="43968">MTDKDVPELRPRVLVLSFSPIIRDPRVLRQIKLLSEFADVISCGYGESPTGVVEHVQIPDDFKPWRKDFKSTAVLLAARFYEKLYFDSERILFVRGAIPVRSVDVVIANDVIAVPLALALRPAMGVHADLHEYAPRQGEDRLQWKLLVGPFMHWAARKYVTRVNSTTTVAKGIAEEYARVYGIPEPQVVPNASSYEDRYSPTEVQTPLRLIHTGAAGRGRKIEIMIDAVARANELRPGTATLDLVMVPGEQKYIDELTARSAAVPDGAVRMKPPVQFDQIVPMLQNYDVGIFICPPSTFNLLHALPNKLFEFVQARLAIVIGPSPEMERVVRQYDVGVVADDFDAESVARVLLDLTPESVAEMKQASHRAARPLSAEEVTGPWEDAVRKLTGILP</sequence>
<dbReference type="Proteomes" id="UP000305233">
    <property type="component" value="Unassembled WGS sequence"/>
</dbReference>
<accession>A0A4S5E3E5</accession>
<dbReference type="GO" id="GO:0016740">
    <property type="term" value="F:transferase activity"/>
    <property type="evidence" value="ECO:0007669"/>
    <property type="project" value="UniProtKB-KW"/>
</dbReference>
<dbReference type="RefSeq" id="WP_136454551.1">
    <property type="nucleotide sequence ID" value="NZ_SSWH01000008.1"/>
</dbReference>
<evidence type="ECO:0000313" key="1">
    <source>
        <dbReference type="EMBL" id="THJ65955.1"/>
    </source>
</evidence>
<dbReference type="Gene3D" id="3.40.50.2000">
    <property type="entry name" value="Glycogen Phosphorylase B"/>
    <property type="match status" value="1"/>
</dbReference>
<dbReference type="SUPFAM" id="SSF53756">
    <property type="entry name" value="UDP-Glycosyltransferase/glycogen phosphorylase"/>
    <property type="match status" value="1"/>
</dbReference>
<keyword evidence="1" id="KW-0808">Transferase</keyword>